<gene>
    <name evidence="2" type="ORF">GPM918_LOCUS20704</name>
    <name evidence="3" type="ORF">SRO942_LOCUS20701</name>
</gene>
<reference evidence="2" key="1">
    <citation type="submission" date="2021-02" db="EMBL/GenBank/DDBJ databases">
        <authorList>
            <person name="Nowell W R."/>
        </authorList>
    </citation>
    <scope>NUCLEOTIDE SEQUENCE</scope>
</reference>
<dbReference type="EMBL" id="CAJNOQ010006611">
    <property type="protein sequence ID" value="CAF1141371.1"/>
    <property type="molecule type" value="Genomic_DNA"/>
</dbReference>
<evidence type="ECO:0000313" key="3">
    <source>
        <dbReference type="EMBL" id="CAF3905085.1"/>
    </source>
</evidence>
<dbReference type="Proteomes" id="UP000681722">
    <property type="component" value="Unassembled WGS sequence"/>
</dbReference>
<sequence>MCFVRGRSRHPQSQGCIERANVKEKNILDEDDLPGNIEEIDETPAEKNNSDLLNLDDELDTPVVNEANEKEANENHA</sequence>
<feature type="compositionally biased region" description="Basic and acidic residues" evidence="1">
    <location>
        <begin position="67"/>
        <end position="77"/>
    </location>
</feature>
<dbReference type="EMBL" id="CAJOBC010006611">
    <property type="protein sequence ID" value="CAF3905085.1"/>
    <property type="molecule type" value="Genomic_DNA"/>
</dbReference>
<dbReference type="AlphaFoldDB" id="A0A814S4S7"/>
<protein>
    <submittedName>
        <fullName evidence="2">Uncharacterized protein</fullName>
    </submittedName>
</protein>
<organism evidence="2 4">
    <name type="scientific">Didymodactylos carnosus</name>
    <dbReference type="NCBI Taxonomy" id="1234261"/>
    <lineage>
        <taxon>Eukaryota</taxon>
        <taxon>Metazoa</taxon>
        <taxon>Spiralia</taxon>
        <taxon>Gnathifera</taxon>
        <taxon>Rotifera</taxon>
        <taxon>Eurotatoria</taxon>
        <taxon>Bdelloidea</taxon>
        <taxon>Philodinida</taxon>
        <taxon>Philodinidae</taxon>
        <taxon>Didymodactylos</taxon>
    </lineage>
</organism>
<comment type="caution">
    <text evidence="2">The sequence shown here is derived from an EMBL/GenBank/DDBJ whole genome shotgun (WGS) entry which is preliminary data.</text>
</comment>
<evidence type="ECO:0000256" key="1">
    <source>
        <dbReference type="SAM" id="MobiDB-lite"/>
    </source>
</evidence>
<evidence type="ECO:0000313" key="4">
    <source>
        <dbReference type="Proteomes" id="UP000663829"/>
    </source>
</evidence>
<feature type="region of interest" description="Disordered" evidence="1">
    <location>
        <begin position="42"/>
        <end position="77"/>
    </location>
</feature>
<evidence type="ECO:0000313" key="2">
    <source>
        <dbReference type="EMBL" id="CAF1141371.1"/>
    </source>
</evidence>
<feature type="non-terminal residue" evidence="2">
    <location>
        <position position="1"/>
    </location>
</feature>
<name>A0A814S4S7_9BILA</name>
<keyword evidence="4" id="KW-1185">Reference proteome</keyword>
<dbReference type="Proteomes" id="UP000663829">
    <property type="component" value="Unassembled WGS sequence"/>
</dbReference>
<proteinExistence type="predicted"/>
<accession>A0A814S4S7</accession>